<dbReference type="AlphaFoldDB" id="A0A226D6G3"/>
<name>A0A226D6G3_FOLCA</name>
<dbReference type="Proteomes" id="UP000198287">
    <property type="component" value="Unassembled WGS sequence"/>
</dbReference>
<organism evidence="2 3">
    <name type="scientific">Folsomia candida</name>
    <name type="common">Springtail</name>
    <dbReference type="NCBI Taxonomy" id="158441"/>
    <lineage>
        <taxon>Eukaryota</taxon>
        <taxon>Metazoa</taxon>
        <taxon>Ecdysozoa</taxon>
        <taxon>Arthropoda</taxon>
        <taxon>Hexapoda</taxon>
        <taxon>Collembola</taxon>
        <taxon>Entomobryomorpha</taxon>
        <taxon>Isotomoidea</taxon>
        <taxon>Isotomidae</taxon>
        <taxon>Proisotominae</taxon>
        <taxon>Folsomia</taxon>
    </lineage>
</organism>
<feature type="transmembrane region" description="Helical" evidence="1">
    <location>
        <begin position="449"/>
        <end position="468"/>
    </location>
</feature>
<feature type="transmembrane region" description="Helical" evidence="1">
    <location>
        <begin position="393"/>
        <end position="412"/>
    </location>
</feature>
<evidence type="ECO:0000256" key="1">
    <source>
        <dbReference type="SAM" id="Phobius"/>
    </source>
</evidence>
<accession>A0A226D6G3</accession>
<dbReference type="EMBL" id="LNIX01000034">
    <property type="protein sequence ID" value="OXA40251.1"/>
    <property type="molecule type" value="Genomic_DNA"/>
</dbReference>
<gene>
    <name evidence="2" type="ORF">Fcan01_24881</name>
</gene>
<evidence type="ECO:0000313" key="3">
    <source>
        <dbReference type="Proteomes" id="UP000198287"/>
    </source>
</evidence>
<keyword evidence="1" id="KW-1133">Transmembrane helix</keyword>
<proteinExistence type="predicted"/>
<comment type="caution">
    <text evidence="2">The sequence shown here is derived from an EMBL/GenBank/DDBJ whole genome shotgun (WGS) entry which is preliminary data.</text>
</comment>
<keyword evidence="1" id="KW-0812">Transmembrane</keyword>
<reference evidence="2 3" key="1">
    <citation type="submission" date="2015-12" db="EMBL/GenBank/DDBJ databases">
        <title>The genome of Folsomia candida.</title>
        <authorList>
            <person name="Faddeeva A."/>
            <person name="Derks M.F."/>
            <person name="Anvar Y."/>
            <person name="Smit S."/>
            <person name="Van Straalen N."/>
            <person name="Roelofs D."/>
        </authorList>
    </citation>
    <scope>NUCLEOTIDE SEQUENCE [LARGE SCALE GENOMIC DNA]</scope>
    <source>
        <strain evidence="2 3">VU population</strain>
        <tissue evidence="2">Whole body</tissue>
    </source>
</reference>
<protein>
    <submittedName>
        <fullName evidence="2">Uncharacterized protein</fullName>
    </submittedName>
</protein>
<evidence type="ECO:0000313" key="2">
    <source>
        <dbReference type="EMBL" id="OXA40251.1"/>
    </source>
</evidence>
<sequence length="789" mass="91350">MNPIIANLNPYIAMFSSCLLHLINHQGVNLPPLENPIVLSRYVYLLEPSHFSRPSEQYSYLYMDTPNYLAYPVEYLGDSVDARRRRNETLESALFPRRDRTVTYRAWRCTSTLYLFPPPRQGYYENSRMYKNQGYPKCAKYYALKVPSSFTNFWKGHYYFFMNDAYLQTYHRFETLIHHPNYNWTWWKGPYPSSLFRDDSPAVGLVLTISKETTSILSLEHICLKCRIRGVKLYQSSIDLSPTSSPDINRKILDLEISRLSRKSANWRVELTEFADVVGPKESKFQAILTSMSHSRATLRHVGVDITTPDEIEVALFALVANHPNTSFFYHSYYNLSCHEHLYFLSFPKWSLDFSSRLVSNPPEHFGFITCGGEQPGRINFTWLYSSYDVPSWIAIILSFGLLGVLLHSLVVTKLGANLKLDHNVFELGFRVLLEQGDEVAVNTKRFGFMYWICAPLILAAVVISNAYKGKNITDLSAPILPRGVANWEELLAFDKPVFTIYSRKKGYLEHLPGNRIECMGPPEMKSGLIKGIMPVGFWDLYEEFDARAFTEYEELIRSEKDRVAYVGWSSEIKAATERMQIESKRRRRLVTISTHYDEKFSRSVGWSVQHPIDNGFLTRLTKVWEAGIFNVWRTTLEFKRMISFRINSSLAEGMETFKGAEIEGNIASVFVIYFIGIASCMFPINSSQHGEINQFCVQFCPTEKTDKNFWKLHVEFLETVQQRFELEIGAEIFLQDDQGEVHDKSFINNIYGDIYVTRPDESPMSNNGFRRTLIYNEVDIFTQVTFSK</sequence>
<keyword evidence="1" id="KW-0472">Membrane</keyword>
<keyword evidence="3" id="KW-1185">Reference proteome</keyword>